<dbReference type="CDD" id="cd23832">
    <property type="entry name" value="DRWD-C_FANCL"/>
    <property type="match status" value="1"/>
</dbReference>
<dbReference type="CDD" id="cd23786">
    <property type="entry name" value="ELF_FANCL"/>
    <property type="match status" value="1"/>
</dbReference>
<dbReference type="Pfam" id="PF09765">
    <property type="entry name" value="FANCL_d1"/>
    <property type="match status" value="1"/>
</dbReference>
<dbReference type="GO" id="GO:0061630">
    <property type="term" value="F:ubiquitin protein ligase activity"/>
    <property type="evidence" value="ECO:0007669"/>
    <property type="project" value="TreeGrafter"/>
</dbReference>
<dbReference type="InterPro" id="IPR026850">
    <property type="entry name" value="FANCL_C"/>
</dbReference>
<gene>
    <name evidence="4" type="ORF">INT44_007512</name>
</gene>
<feature type="domain" description="FANCL C-terminal" evidence="2">
    <location>
        <begin position="302"/>
        <end position="351"/>
    </location>
</feature>
<sequence length="415" mass="46587">MPNALLAPADVHGLTYRGFIEINNEEHYIEVQQVSPSTLTGAKLYGSPKLRLLLQTHNKTIIQQMSHASNIRMFLRDLTNLLERKSQSTEAQEQAASKKAATMSTKQYEILVSQLNSIGMENVVYMDPALKSFHLSIQDSSGRQHIVYLELPEGSHIYPLDVTAELPCELPKFSVKTNIPTIISTIRDILNEYQKLFDELDHLDANSWVLDPVRPTRRDTQRRLALGHHCSLHLEIKHTKNPCEAPDLQLFGAESRIAVWKEAINRNMAAWDGSKPLLDNILKVLALPKLPQKDNLGDNSADVECGICYAYHLTTPDASATTKTPEKEQTPSLICNNETCGRAFHHRCMYEVSDGFYVMNLTCSDFPGVFVDTSQSGYDQCRLLDKASMFYSDFAHIATRLVPLTDHAAVCVCPT</sequence>
<dbReference type="GO" id="GO:0036297">
    <property type="term" value="P:interstrand cross-link repair"/>
    <property type="evidence" value="ECO:0007669"/>
    <property type="project" value="InterPro"/>
</dbReference>
<organism evidence="4 5">
    <name type="scientific">Umbelopsis vinacea</name>
    <dbReference type="NCBI Taxonomy" id="44442"/>
    <lineage>
        <taxon>Eukaryota</taxon>
        <taxon>Fungi</taxon>
        <taxon>Fungi incertae sedis</taxon>
        <taxon>Mucoromycota</taxon>
        <taxon>Mucoromycotina</taxon>
        <taxon>Umbelopsidomycetes</taxon>
        <taxon>Umbelopsidales</taxon>
        <taxon>Umbelopsidaceae</taxon>
        <taxon>Umbelopsis</taxon>
    </lineage>
</organism>
<proteinExistence type="predicted"/>
<evidence type="ECO:0000259" key="2">
    <source>
        <dbReference type="Pfam" id="PF11793"/>
    </source>
</evidence>
<evidence type="ECO:0000313" key="4">
    <source>
        <dbReference type="EMBL" id="KAG2176848.1"/>
    </source>
</evidence>
<dbReference type="GO" id="GO:0006513">
    <property type="term" value="P:protein monoubiquitination"/>
    <property type="evidence" value="ECO:0007669"/>
    <property type="project" value="TreeGrafter"/>
</dbReference>
<dbReference type="CDD" id="cd23831">
    <property type="entry name" value="DRWD-N_FANCL"/>
    <property type="match status" value="1"/>
</dbReference>
<dbReference type="Gene3D" id="3.10.110.20">
    <property type="entry name" value="RWD domain-like"/>
    <property type="match status" value="1"/>
</dbReference>
<dbReference type="Gene3D" id="3.30.40.10">
    <property type="entry name" value="Zinc/RING finger domain, C3HC4 (zinc finger)"/>
    <property type="match status" value="1"/>
</dbReference>
<dbReference type="PANTHER" id="PTHR13206">
    <property type="entry name" value="UBIQUITIN LIGASE PROTEIN PHF9 FANCONI ANEMIA GROUP L PROTEIN"/>
    <property type="match status" value="1"/>
</dbReference>
<accession>A0A8H7PN31</accession>
<dbReference type="InterPro" id="IPR013083">
    <property type="entry name" value="Znf_RING/FYVE/PHD"/>
</dbReference>
<feature type="domain" description="FANCL UBC-like" evidence="3">
    <location>
        <begin position="196"/>
        <end position="293"/>
    </location>
</feature>
<evidence type="ECO:0000259" key="1">
    <source>
        <dbReference type="Pfam" id="PF09765"/>
    </source>
</evidence>
<evidence type="ECO:0000259" key="3">
    <source>
        <dbReference type="Pfam" id="PF18891"/>
    </source>
</evidence>
<name>A0A8H7PN31_9FUNG</name>
<dbReference type="Pfam" id="PF11793">
    <property type="entry name" value="FANCL_C"/>
    <property type="match status" value="1"/>
</dbReference>
<comment type="caution">
    <text evidence="4">The sequence shown here is derived from an EMBL/GenBank/DDBJ whole genome shotgun (WGS) entry which is preliminary data.</text>
</comment>
<dbReference type="EMBL" id="JAEPRA010000013">
    <property type="protein sequence ID" value="KAG2176848.1"/>
    <property type="molecule type" value="Genomic_DNA"/>
</dbReference>
<dbReference type="InterPro" id="IPR044037">
    <property type="entry name" value="FANCL_d3"/>
</dbReference>
<feature type="domain" description="Fanconi anemia complex subunit FancL WD-repeat containing" evidence="1">
    <location>
        <begin position="5"/>
        <end position="84"/>
    </location>
</feature>
<reference evidence="4" key="1">
    <citation type="submission" date="2020-12" db="EMBL/GenBank/DDBJ databases">
        <title>Metabolic potential, ecology and presence of endohyphal bacteria is reflected in genomic diversity of Mucoromycotina.</title>
        <authorList>
            <person name="Muszewska A."/>
            <person name="Okrasinska A."/>
            <person name="Steczkiewicz K."/>
            <person name="Drgas O."/>
            <person name="Orlowska M."/>
            <person name="Perlinska-Lenart U."/>
            <person name="Aleksandrzak-Piekarczyk T."/>
            <person name="Szatraj K."/>
            <person name="Zielenkiewicz U."/>
            <person name="Pilsyk S."/>
            <person name="Malc E."/>
            <person name="Mieczkowski P."/>
            <person name="Kruszewska J.S."/>
            <person name="Biernat P."/>
            <person name="Pawlowska J."/>
        </authorList>
    </citation>
    <scope>NUCLEOTIDE SEQUENCE</scope>
    <source>
        <strain evidence="4">WA0000051536</strain>
    </source>
</reference>
<dbReference type="SMART" id="SM01197">
    <property type="entry name" value="FANCL_C"/>
    <property type="match status" value="1"/>
</dbReference>
<dbReference type="Proteomes" id="UP000612746">
    <property type="component" value="Unassembled WGS sequence"/>
</dbReference>
<dbReference type="Pfam" id="PF18891">
    <property type="entry name" value="FANCL_d3"/>
    <property type="match status" value="1"/>
</dbReference>
<dbReference type="InterPro" id="IPR019162">
    <property type="entry name" value="FancL_WD-rpt_cont_dom"/>
</dbReference>
<evidence type="ECO:0000313" key="5">
    <source>
        <dbReference type="Proteomes" id="UP000612746"/>
    </source>
</evidence>
<dbReference type="InterPro" id="IPR026848">
    <property type="entry name" value="Fancl"/>
</dbReference>
<dbReference type="GO" id="GO:0043240">
    <property type="term" value="C:Fanconi anaemia nuclear complex"/>
    <property type="evidence" value="ECO:0007669"/>
    <property type="project" value="InterPro"/>
</dbReference>
<dbReference type="OrthoDB" id="10263265at2759"/>
<protein>
    <submittedName>
        <fullName evidence="4">Uncharacterized protein</fullName>
    </submittedName>
</protein>
<keyword evidence="5" id="KW-1185">Reference proteome</keyword>
<dbReference type="AlphaFoldDB" id="A0A8H7PN31"/>
<dbReference type="PANTHER" id="PTHR13206:SF0">
    <property type="entry name" value="E3 UBIQUITIN-PROTEIN LIGASE FANCL"/>
    <property type="match status" value="1"/>
</dbReference>
<dbReference type="InterPro" id="IPR043003">
    <property type="entry name" value="FANCL_d3_sf"/>
</dbReference>